<dbReference type="Pfam" id="PF03235">
    <property type="entry name" value="GmrSD_N"/>
    <property type="match status" value="1"/>
</dbReference>
<dbReference type="PANTHER" id="PTHR37292:SF2">
    <property type="entry name" value="DUF262 DOMAIN-CONTAINING PROTEIN"/>
    <property type="match status" value="1"/>
</dbReference>
<organism evidence="2 3">
    <name type="scientific">Reinekea forsetii</name>
    <dbReference type="NCBI Taxonomy" id="1336806"/>
    <lineage>
        <taxon>Bacteria</taxon>
        <taxon>Pseudomonadati</taxon>
        <taxon>Pseudomonadota</taxon>
        <taxon>Gammaproteobacteria</taxon>
        <taxon>Oceanospirillales</taxon>
        <taxon>Saccharospirillaceae</taxon>
        <taxon>Reinekea</taxon>
    </lineage>
</organism>
<dbReference type="RefSeq" id="WP_100257383.1">
    <property type="nucleotide sequence ID" value="NZ_CP011797.1"/>
</dbReference>
<gene>
    <name evidence="2" type="ORF">REIFOR_01963</name>
</gene>
<evidence type="ECO:0000259" key="1">
    <source>
        <dbReference type="Pfam" id="PF03235"/>
    </source>
</evidence>
<dbReference type="Proteomes" id="UP000229757">
    <property type="component" value="Chromosome"/>
</dbReference>
<dbReference type="KEGG" id="rfo:REIFOR_01963"/>
<sequence length="579" mass="67022">MYQAGGTIKSLIDKVASKEYILPAIQREFVWKPDQICQLFDSLLQGYPFGTFLFWKIKPENRNIYQFYDFVKDYHQRDNPHCERLSELPEQEFVAVLDGQQRMTALNIGLRGSYSWKMAGKWWSSDDAFPYRRLYLNLLGAPDDDSGSVYQFEFLTKELAEQVTASHIWLRVGRILEDDIDDLTDELDERELSKDDRKRARVVLRLLRRTIYDQDKISFYEEQNQDLERVLNIFIRMNSGGTPLSYSDLLLSIAVAQWDKLDAREEIHTLVDEMNREGDGFSYSKDLVLKAGLMLSDIGSVGFKVENFNKTNMAVLEDTWGRVRQSLLLAVRLLSAFGFNGQNLRADSALLPIAYYLHFRGLDDSYLSRSEFAKDRALLRHWLVKSLLKSSGIWGSGLDTLLTAIRRVIVDRGRAGFPEQEVEAIMAGRGKSLVFTEEELDELSSIDYGNKRTFALLSIIFPGFDFSHHFHVDHIYPQGLFNKSALRKSDLHDEQIELLIKQSNQLPNLQLLEGSINNEKRQKMPDLWYEQQWPDPIARGNHLQSQAIDFLVDDLNLFVDFYEARKKTLRSRIGHLLNG</sequence>
<evidence type="ECO:0000313" key="2">
    <source>
        <dbReference type="EMBL" id="ATX77100.1"/>
    </source>
</evidence>
<dbReference type="PANTHER" id="PTHR37292">
    <property type="entry name" value="VNG6097C"/>
    <property type="match status" value="1"/>
</dbReference>
<dbReference type="AlphaFoldDB" id="A0A2K8KQT1"/>
<protein>
    <recommendedName>
        <fullName evidence="1">GmrSD restriction endonucleases N-terminal domain-containing protein</fullName>
    </recommendedName>
</protein>
<keyword evidence="3" id="KW-1185">Reference proteome</keyword>
<dbReference type="InterPro" id="IPR004919">
    <property type="entry name" value="GmrSD_N"/>
</dbReference>
<proteinExistence type="predicted"/>
<evidence type="ECO:0000313" key="3">
    <source>
        <dbReference type="Proteomes" id="UP000229757"/>
    </source>
</evidence>
<accession>A0A2K8KQT1</accession>
<name>A0A2K8KQT1_9GAMM</name>
<dbReference type="OrthoDB" id="7802453at2"/>
<dbReference type="EMBL" id="CP011797">
    <property type="protein sequence ID" value="ATX77100.1"/>
    <property type="molecule type" value="Genomic_DNA"/>
</dbReference>
<feature type="domain" description="GmrSD restriction endonucleases N-terminal" evidence="1">
    <location>
        <begin position="8"/>
        <end position="252"/>
    </location>
</feature>
<reference evidence="2 3" key="1">
    <citation type="journal article" date="2017" name="Environ. Microbiol.">
        <title>Genomic and physiological analyses of 'Reinekea forsetii' reveal a versatile opportunistic lifestyle during spring algae blooms.</title>
        <authorList>
            <person name="Avci B."/>
            <person name="Hahnke R.L."/>
            <person name="Chafee M."/>
            <person name="Fischer T."/>
            <person name="Gruber-Vodicka H."/>
            <person name="Tegetmeyer H.E."/>
            <person name="Harder J."/>
            <person name="Fuchs B.M."/>
            <person name="Amann R.I."/>
            <person name="Teeling H."/>
        </authorList>
    </citation>
    <scope>NUCLEOTIDE SEQUENCE [LARGE SCALE GENOMIC DNA]</scope>
    <source>
        <strain evidence="2 3">Hel1_31_D35</strain>
    </source>
</reference>